<reference evidence="1 2" key="1">
    <citation type="journal article" date="2019" name="Nat. Ecol. Evol.">
        <title>Megaphylogeny resolves global patterns of mushroom evolution.</title>
        <authorList>
            <person name="Varga T."/>
            <person name="Krizsan K."/>
            <person name="Foldi C."/>
            <person name="Dima B."/>
            <person name="Sanchez-Garcia M."/>
            <person name="Sanchez-Ramirez S."/>
            <person name="Szollosi G.J."/>
            <person name="Szarkandi J.G."/>
            <person name="Papp V."/>
            <person name="Albert L."/>
            <person name="Andreopoulos W."/>
            <person name="Angelini C."/>
            <person name="Antonin V."/>
            <person name="Barry K.W."/>
            <person name="Bougher N.L."/>
            <person name="Buchanan P."/>
            <person name="Buyck B."/>
            <person name="Bense V."/>
            <person name="Catcheside P."/>
            <person name="Chovatia M."/>
            <person name="Cooper J."/>
            <person name="Damon W."/>
            <person name="Desjardin D."/>
            <person name="Finy P."/>
            <person name="Geml J."/>
            <person name="Haridas S."/>
            <person name="Hughes K."/>
            <person name="Justo A."/>
            <person name="Karasinski D."/>
            <person name="Kautmanova I."/>
            <person name="Kiss B."/>
            <person name="Kocsube S."/>
            <person name="Kotiranta H."/>
            <person name="LaButti K.M."/>
            <person name="Lechner B.E."/>
            <person name="Liimatainen K."/>
            <person name="Lipzen A."/>
            <person name="Lukacs Z."/>
            <person name="Mihaltcheva S."/>
            <person name="Morgado L.N."/>
            <person name="Niskanen T."/>
            <person name="Noordeloos M.E."/>
            <person name="Ohm R.A."/>
            <person name="Ortiz-Santana B."/>
            <person name="Ovrebo C."/>
            <person name="Racz N."/>
            <person name="Riley R."/>
            <person name="Savchenko A."/>
            <person name="Shiryaev A."/>
            <person name="Soop K."/>
            <person name="Spirin V."/>
            <person name="Szebenyi C."/>
            <person name="Tomsovsky M."/>
            <person name="Tulloss R.E."/>
            <person name="Uehling J."/>
            <person name="Grigoriev I.V."/>
            <person name="Vagvolgyi C."/>
            <person name="Papp T."/>
            <person name="Martin F.M."/>
            <person name="Miettinen O."/>
            <person name="Hibbett D.S."/>
            <person name="Nagy L.G."/>
        </authorList>
    </citation>
    <scope>NUCLEOTIDE SEQUENCE [LARGE SCALE GENOMIC DNA]</scope>
    <source>
        <strain evidence="1 2">CBS 962.96</strain>
    </source>
</reference>
<organism evidence="1 2">
    <name type="scientific">Dendrothele bispora (strain CBS 962.96)</name>
    <dbReference type="NCBI Taxonomy" id="1314807"/>
    <lineage>
        <taxon>Eukaryota</taxon>
        <taxon>Fungi</taxon>
        <taxon>Dikarya</taxon>
        <taxon>Basidiomycota</taxon>
        <taxon>Agaricomycotina</taxon>
        <taxon>Agaricomycetes</taxon>
        <taxon>Agaricomycetidae</taxon>
        <taxon>Agaricales</taxon>
        <taxon>Agaricales incertae sedis</taxon>
        <taxon>Dendrothele</taxon>
    </lineage>
</organism>
<proteinExistence type="predicted"/>
<dbReference type="EMBL" id="ML179338">
    <property type="protein sequence ID" value="THU90317.1"/>
    <property type="molecule type" value="Genomic_DNA"/>
</dbReference>
<keyword evidence="2" id="KW-1185">Reference proteome</keyword>
<gene>
    <name evidence="1" type="ORF">K435DRAFT_781287</name>
</gene>
<accession>A0A4S8LM61</accession>
<dbReference type="AlphaFoldDB" id="A0A4S8LM61"/>
<dbReference type="Proteomes" id="UP000297245">
    <property type="component" value="Unassembled WGS sequence"/>
</dbReference>
<sequence>MTSPPRPELHLDIVNLIIDELHDSRPDLKTCSLVCRSWVSQSRFHLFSTICLSTGNRQNNVSSFLALCASPYSTIPSARTSNLAIFTDLLSGVKYKDKRLQYPVVFDQVLMWRSPHYGKSIADVFRHLQTLSLGWIGCWSFPQTAKSMLNLAFQTVTELKLRQIVFETGDEFLEFLSSLICLEKLWLLCVVLHAPAQSSTIQSNAFSSRFHTIELINVSSPHSELVIHAITPCHSLKNLSVHVLNFREISADCSMAFGDLLVSAGPSLESFEFRVQADQTLKGNVDLDASLKHINFTENCNLRNITLDVDDSTYLVPFLERLTKTRYPPSLEKLHIPKLVPEMGSTRVDYKRINELLQHPYFSALVEFRCTQCVTFVDPDEWFPDEWFHENIVTQPLKEMELKIKELKAAMPKLADEGILQVDKDIRRASWTID</sequence>
<evidence type="ECO:0008006" key="3">
    <source>
        <dbReference type="Google" id="ProtNLM"/>
    </source>
</evidence>
<dbReference type="OrthoDB" id="2788229at2759"/>
<evidence type="ECO:0000313" key="1">
    <source>
        <dbReference type="EMBL" id="THU90317.1"/>
    </source>
</evidence>
<protein>
    <recommendedName>
        <fullName evidence="3">F-box domain-containing protein</fullName>
    </recommendedName>
</protein>
<evidence type="ECO:0000313" key="2">
    <source>
        <dbReference type="Proteomes" id="UP000297245"/>
    </source>
</evidence>
<name>A0A4S8LM61_DENBC</name>